<dbReference type="Gene3D" id="3.40.50.150">
    <property type="entry name" value="Vaccinia Virus protein VP39"/>
    <property type="match status" value="1"/>
</dbReference>
<dbReference type="EMBL" id="DF968183">
    <property type="protein sequence ID" value="GAP45037.1"/>
    <property type="molecule type" value="Genomic_DNA"/>
</dbReference>
<dbReference type="Pfam" id="PF05050">
    <property type="entry name" value="Methyltransf_21"/>
    <property type="match status" value="1"/>
</dbReference>
<reference evidence="2" key="1">
    <citation type="journal article" date="2015" name="Genome Announc.">
        <title>Draft Genome Sequence of Bacteroidales Strain TBC1, a Novel Isolate from a Methanogenic Wastewater Treatment System.</title>
        <authorList>
            <person name="Tourlousse D.M."/>
            <person name="Matsuura N."/>
            <person name="Sun L."/>
            <person name="Toyonaga M."/>
            <person name="Kuroda K."/>
            <person name="Ohashi A."/>
            <person name="Cruz R."/>
            <person name="Yamaguchi T."/>
            <person name="Sekiguchi Y."/>
        </authorList>
    </citation>
    <scope>NUCLEOTIDE SEQUENCE [LARGE SCALE GENOMIC DNA]</scope>
    <source>
        <strain evidence="2">TBC1</strain>
    </source>
</reference>
<gene>
    <name evidence="2" type="ORF">TBC1_12853</name>
</gene>
<dbReference type="Proteomes" id="UP000053091">
    <property type="component" value="Unassembled WGS sequence"/>
</dbReference>
<proteinExistence type="predicted"/>
<dbReference type="PANTHER" id="PTHR34203">
    <property type="entry name" value="METHYLTRANSFERASE, FKBM FAMILY PROTEIN"/>
    <property type="match status" value="1"/>
</dbReference>
<dbReference type="AlphaFoldDB" id="A0A0S7BWR7"/>
<name>A0A0S7BWR7_9BACT</name>
<dbReference type="STRING" id="1678841.TBC1_12853"/>
<keyword evidence="2" id="KW-0808">Transferase</keyword>
<dbReference type="OrthoDB" id="9812600at2"/>
<accession>A0A0S7BWR7</accession>
<dbReference type="PANTHER" id="PTHR34203:SF15">
    <property type="entry name" value="SLL1173 PROTEIN"/>
    <property type="match status" value="1"/>
</dbReference>
<dbReference type="GO" id="GO:0008168">
    <property type="term" value="F:methyltransferase activity"/>
    <property type="evidence" value="ECO:0007669"/>
    <property type="project" value="UniProtKB-KW"/>
</dbReference>
<dbReference type="NCBIfam" id="TIGR01444">
    <property type="entry name" value="fkbM_fam"/>
    <property type="match status" value="1"/>
</dbReference>
<evidence type="ECO:0000313" key="3">
    <source>
        <dbReference type="Proteomes" id="UP000053091"/>
    </source>
</evidence>
<dbReference type="InterPro" id="IPR052514">
    <property type="entry name" value="SAM-dependent_MTase"/>
</dbReference>
<dbReference type="InterPro" id="IPR029063">
    <property type="entry name" value="SAM-dependent_MTases_sf"/>
</dbReference>
<dbReference type="GO" id="GO:0032259">
    <property type="term" value="P:methylation"/>
    <property type="evidence" value="ECO:0007669"/>
    <property type="project" value="UniProtKB-KW"/>
</dbReference>
<organism evidence="2">
    <name type="scientific">Lentimicrobium saccharophilum</name>
    <dbReference type="NCBI Taxonomy" id="1678841"/>
    <lineage>
        <taxon>Bacteria</taxon>
        <taxon>Pseudomonadati</taxon>
        <taxon>Bacteroidota</taxon>
        <taxon>Bacteroidia</taxon>
        <taxon>Bacteroidales</taxon>
        <taxon>Lentimicrobiaceae</taxon>
        <taxon>Lentimicrobium</taxon>
    </lineage>
</organism>
<evidence type="ECO:0000259" key="1">
    <source>
        <dbReference type="Pfam" id="PF05050"/>
    </source>
</evidence>
<dbReference type="SUPFAM" id="SSF53335">
    <property type="entry name" value="S-adenosyl-L-methionine-dependent methyltransferases"/>
    <property type="match status" value="1"/>
</dbReference>
<dbReference type="InterPro" id="IPR006342">
    <property type="entry name" value="FkbM_mtfrase"/>
</dbReference>
<feature type="domain" description="Methyltransferase FkbM" evidence="1">
    <location>
        <begin position="58"/>
        <end position="219"/>
    </location>
</feature>
<protein>
    <submittedName>
        <fullName evidence="2">Methyltransferase, FkbM family</fullName>
    </submittedName>
</protein>
<sequence length="283" mass="33098">MNHLKDFLKTQLIKVFPSAYKKRHYRFLENLNWNNIPAEEGELLLMPYFLNDNTLFFDIGANTGIYTSFAQKFIPGESVYAFEPIPELYTRLKYLFRKSNIYKMAFSNEISEKQFKIPSICGKEFKSRGTLNVSYKENDETKSRVIDVSTDTIDSFVKKKNISKIGFVKIDVEGHELQVIEGGIETLKEQKPVLQIEIEQRHYQRNISEIIDFIKDAGYFCYYLDPKAWILKKLEVDPVSLQKEDHFKTAQYIHNFIFLPVNTKWDSAVSSINQDIRLARSGN</sequence>
<dbReference type="RefSeq" id="WP_062045087.1">
    <property type="nucleotide sequence ID" value="NZ_DF968183.1"/>
</dbReference>
<keyword evidence="2" id="KW-0489">Methyltransferase</keyword>
<evidence type="ECO:0000313" key="2">
    <source>
        <dbReference type="EMBL" id="GAP45037.1"/>
    </source>
</evidence>
<keyword evidence="3" id="KW-1185">Reference proteome</keyword>